<accession>A0A644VXY8</accession>
<evidence type="ECO:0000256" key="15">
    <source>
        <dbReference type="ARBA" id="ARBA00023134"/>
    </source>
</evidence>
<gene>
    <name evidence="18" type="primary">cobP_5</name>
    <name evidence="18" type="ORF">SDC9_42522</name>
</gene>
<keyword evidence="15" id="KW-0342">GTP-binding</keyword>
<evidence type="ECO:0000256" key="11">
    <source>
        <dbReference type="ARBA" id="ARBA00022679"/>
    </source>
</evidence>
<evidence type="ECO:0000256" key="1">
    <source>
        <dbReference type="ARBA" id="ARBA00000312"/>
    </source>
</evidence>
<dbReference type="InterPro" id="IPR003203">
    <property type="entry name" value="CobU/CobP"/>
</dbReference>
<evidence type="ECO:0000256" key="13">
    <source>
        <dbReference type="ARBA" id="ARBA00022777"/>
    </source>
</evidence>
<protein>
    <recommendedName>
        <fullName evidence="16">Adenosylcobinamide kinase</fullName>
        <ecNumber evidence="8">2.7.1.156</ecNumber>
        <ecNumber evidence="9">2.7.7.62</ecNumber>
    </recommendedName>
    <alternativeName>
        <fullName evidence="17">Adenosylcobinamide-phosphate guanylyltransferase</fullName>
    </alternativeName>
</protein>
<name>A0A644VXY8_9ZZZZ</name>
<keyword evidence="10" id="KW-0169">Cobalamin biosynthesis</keyword>
<evidence type="ECO:0000256" key="8">
    <source>
        <dbReference type="ARBA" id="ARBA00012016"/>
    </source>
</evidence>
<comment type="catalytic activity">
    <reaction evidence="1">
        <text>adenosylcob(III)inamide + ATP = adenosylcob(III)inamide phosphate + ADP + H(+)</text>
        <dbReference type="Rhea" id="RHEA:15769"/>
        <dbReference type="ChEBI" id="CHEBI:2480"/>
        <dbReference type="ChEBI" id="CHEBI:15378"/>
        <dbReference type="ChEBI" id="CHEBI:30616"/>
        <dbReference type="ChEBI" id="CHEBI:58502"/>
        <dbReference type="ChEBI" id="CHEBI:456216"/>
        <dbReference type="EC" id="2.7.1.156"/>
    </reaction>
</comment>
<dbReference type="EMBL" id="VSSQ01000505">
    <property type="protein sequence ID" value="MPL96344.1"/>
    <property type="molecule type" value="Genomic_DNA"/>
</dbReference>
<comment type="pathway">
    <text evidence="6">Cofactor biosynthesis; adenosylcobalamin biosynthesis; adenosylcobalamin from cob(II)yrinate a,c-diamide: step 5/7.</text>
</comment>
<reference evidence="18" key="1">
    <citation type="submission" date="2019-08" db="EMBL/GenBank/DDBJ databases">
        <authorList>
            <person name="Kucharzyk K."/>
            <person name="Murdoch R.W."/>
            <person name="Higgins S."/>
            <person name="Loffler F."/>
        </authorList>
    </citation>
    <scope>NUCLEOTIDE SEQUENCE</scope>
</reference>
<organism evidence="18">
    <name type="scientific">bioreactor metagenome</name>
    <dbReference type="NCBI Taxonomy" id="1076179"/>
    <lineage>
        <taxon>unclassified sequences</taxon>
        <taxon>metagenomes</taxon>
        <taxon>ecological metagenomes</taxon>
    </lineage>
</organism>
<evidence type="ECO:0000256" key="2">
    <source>
        <dbReference type="ARBA" id="ARBA00000711"/>
    </source>
</evidence>
<dbReference type="GO" id="GO:0008820">
    <property type="term" value="F:cobinamide phosphate guanylyltransferase activity"/>
    <property type="evidence" value="ECO:0007669"/>
    <property type="project" value="UniProtKB-EC"/>
</dbReference>
<dbReference type="SUPFAM" id="SSF52540">
    <property type="entry name" value="P-loop containing nucleoside triphosphate hydrolases"/>
    <property type="match status" value="1"/>
</dbReference>
<evidence type="ECO:0000256" key="9">
    <source>
        <dbReference type="ARBA" id="ARBA00012523"/>
    </source>
</evidence>
<comment type="similarity">
    <text evidence="7">Belongs to the CobU/CobP family.</text>
</comment>
<dbReference type="PIRSF" id="PIRSF006135">
    <property type="entry name" value="CobU"/>
    <property type="match status" value="1"/>
</dbReference>
<dbReference type="EC" id="2.7.7.62" evidence="9"/>
<keyword evidence="13" id="KW-0418">Kinase</keyword>
<comment type="caution">
    <text evidence="18">The sequence shown here is derived from an EMBL/GenBank/DDBJ whole genome shotgun (WGS) entry which is preliminary data.</text>
</comment>
<evidence type="ECO:0000256" key="17">
    <source>
        <dbReference type="ARBA" id="ARBA00030571"/>
    </source>
</evidence>
<dbReference type="PANTHER" id="PTHR34848:SF1">
    <property type="entry name" value="BIFUNCTIONAL ADENOSYLCOBALAMIN BIOSYNTHESIS PROTEIN COBU"/>
    <property type="match status" value="1"/>
</dbReference>
<evidence type="ECO:0000256" key="10">
    <source>
        <dbReference type="ARBA" id="ARBA00022573"/>
    </source>
</evidence>
<keyword evidence="12" id="KW-0547">Nucleotide-binding</keyword>
<dbReference type="InterPro" id="IPR027417">
    <property type="entry name" value="P-loop_NTPase"/>
</dbReference>
<dbReference type="GO" id="GO:0005525">
    <property type="term" value="F:GTP binding"/>
    <property type="evidence" value="ECO:0007669"/>
    <property type="project" value="UniProtKB-KW"/>
</dbReference>
<keyword evidence="11 18" id="KW-0808">Transferase</keyword>
<evidence type="ECO:0000256" key="12">
    <source>
        <dbReference type="ARBA" id="ARBA00022741"/>
    </source>
</evidence>
<dbReference type="EC" id="2.7.1.156" evidence="8"/>
<dbReference type="GO" id="GO:0009236">
    <property type="term" value="P:cobalamin biosynthetic process"/>
    <property type="evidence" value="ECO:0007669"/>
    <property type="project" value="UniProtKB-KW"/>
</dbReference>
<proteinExistence type="inferred from homology"/>
<evidence type="ECO:0000256" key="6">
    <source>
        <dbReference type="ARBA" id="ARBA00005159"/>
    </source>
</evidence>
<comment type="pathway">
    <text evidence="5">Cofactor biosynthesis; adenosylcobalamin biosynthesis; adenosylcobalamin from cob(II)yrinate a,c-diamide: step 6/7.</text>
</comment>
<sequence>MREIIFITGGQRSGKSSFAQGLAESYSARPCYLATARIWDDEFKQRIERHQRDRGEMWQTIEVEKRIGDVKIEGEAILLDCITLWLTNIYSDNNFNAELSLEEAKREWNKFTSQESTLIVVSNEIGMSLHGADKCSRDFTDLQGWMNQHIAKSADKVILMISGVPVTIKNN</sequence>
<keyword evidence="14" id="KW-0067">ATP-binding</keyword>
<evidence type="ECO:0000256" key="16">
    <source>
        <dbReference type="ARBA" id="ARBA00029570"/>
    </source>
</evidence>
<evidence type="ECO:0000256" key="5">
    <source>
        <dbReference type="ARBA" id="ARBA00004692"/>
    </source>
</evidence>
<comment type="catalytic activity">
    <reaction evidence="3">
        <text>adenosylcob(III)inamide + GTP = adenosylcob(III)inamide phosphate + GDP + H(+)</text>
        <dbReference type="Rhea" id="RHEA:15765"/>
        <dbReference type="ChEBI" id="CHEBI:2480"/>
        <dbReference type="ChEBI" id="CHEBI:15378"/>
        <dbReference type="ChEBI" id="CHEBI:37565"/>
        <dbReference type="ChEBI" id="CHEBI:58189"/>
        <dbReference type="ChEBI" id="CHEBI:58502"/>
        <dbReference type="EC" id="2.7.1.156"/>
    </reaction>
</comment>
<dbReference type="Pfam" id="PF02283">
    <property type="entry name" value="CobU"/>
    <property type="match status" value="1"/>
</dbReference>
<comment type="function">
    <text evidence="4">Catalyzes ATP-dependent phosphorylation of adenosylcobinamide and addition of GMP to adenosylcobinamide phosphate.</text>
</comment>
<dbReference type="Gene3D" id="3.40.50.300">
    <property type="entry name" value="P-loop containing nucleotide triphosphate hydrolases"/>
    <property type="match status" value="1"/>
</dbReference>
<evidence type="ECO:0000256" key="14">
    <source>
        <dbReference type="ARBA" id="ARBA00022840"/>
    </source>
</evidence>
<evidence type="ECO:0000256" key="7">
    <source>
        <dbReference type="ARBA" id="ARBA00007490"/>
    </source>
</evidence>
<dbReference type="CDD" id="cd00544">
    <property type="entry name" value="CobU"/>
    <property type="match status" value="1"/>
</dbReference>
<comment type="catalytic activity">
    <reaction evidence="2">
        <text>adenosylcob(III)inamide phosphate + GTP + H(+) = adenosylcob(III)inamide-GDP + diphosphate</text>
        <dbReference type="Rhea" id="RHEA:22712"/>
        <dbReference type="ChEBI" id="CHEBI:15378"/>
        <dbReference type="ChEBI" id="CHEBI:33019"/>
        <dbReference type="ChEBI" id="CHEBI:37565"/>
        <dbReference type="ChEBI" id="CHEBI:58502"/>
        <dbReference type="ChEBI" id="CHEBI:60487"/>
        <dbReference type="EC" id="2.7.7.62"/>
    </reaction>
</comment>
<dbReference type="PANTHER" id="PTHR34848">
    <property type="match status" value="1"/>
</dbReference>
<evidence type="ECO:0000313" key="18">
    <source>
        <dbReference type="EMBL" id="MPL96344.1"/>
    </source>
</evidence>
<evidence type="ECO:0000256" key="3">
    <source>
        <dbReference type="ARBA" id="ARBA00001522"/>
    </source>
</evidence>
<dbReference type="AlphaFoldDB" id="A0A644VXY8"/>
<dbReference type="GO" id="GO:0043752">
    <property type="term" value="F:adenosylcobinamide kinase activity"/>
    <property type="evidence" value="ECO:0007669"/>
    <property type="project" value="UniProtKB-EC"/>
</dbReference>
<dbReference type="GO" id="GO:0005524">
    <property type="term" value="F:ATP binding"/>
    <property type="evidence" value="ECO:0007669"/>
    <property type="project" value="UniProtKB-KW"/>
</dbReference>
<evidence type="ECO:0000256" key="4">
    <source>
        <dbReference type="ARBA" id="ARBA00003889"/>
    </source>
</evidence>